<dbReference type="GO" id="GO:0016757">
    <property type="term" value="F:glycosyltransferase activity"/>
    <property type="evidence" value="ECO:0007669"/>
    <property type="project" value="UniProtKB-KW"/>
</dbReference>
<dbReference type="PANTHER" id="PTHR22913:SF12">
    <property type="entry name" value="MANNURONAN SYNTHASE"/>
    <property type="match status" value="1"/>
</dbReference>
<keyword evidence="5 6" id="KW-0472">Membrane</keyword>
<keyword evidence="6" id="KW-0812">Transmembrane</keyword>
<feature type="transmembrane region" description="Helical" evidence="6">
    <location>
        <begin position="40"/>
        <end position="59"/>
    </location>
</feature>
<keyword evidence="2" id="KW-1003">Cell membrane</keyword>
<gene>
    <name evidence="7" type="ORF">ACFOGH_13990</name>
</gene>
<accession>A0ABV7J5F3</accession>
<reference evidence="8" key="1">
    <citation type="journal article" date="2019" name="Int. J. Syst. Evol. Microbiol.">
        <title>The Global Catalogue of Microorganisms (GCM) 10K type strain sequencing project: providing services to taxonomists for standard genome sequencing and annotation.</title>
        <authorList>
            <consortium name="The Broad Institute Genomics Platform"/>
            <consortium name="The Broad Institute Genome Sequencing Center for Infectious Disease"/>
            <person name="Wu L."/>
            <person name="Ma J."/>
        </authorList>
    </citation>
    <scope>NUCLEOTIDE SEQUENCE [LARGE SCALE GENOMIC DNA]</scope>
    <source>
        <strain evidence="8">KCTC 52039</strain>
    </source>
</reference>
<dbReference type="Gene3D" id="3.90.550.10">
    <property type="entry name" value="Spore Coat Polysaccharide Biosynthesis Protein SpsA, Chain A"/>
    <property type="match status" value="1"/>
</dbReference>
<dbReference type="EC" id="2.4.-.-" evidence="7"/>
<protein>
    <submittedName>
        <fullName evidence="7">Glycosyltransferase</fullName>
        <ecNumber evidence="7">2.4.-.-</ecNumber>
    </submittedName>
</protein>
<dbReference type="Proteomes" id="UP001595547">
    <property type="component" value="Unassembled WGS sequence"/>
</dbReference>
<evidence type="ECO:0000256" key="4">
    <source>
        <dbReference type="ARBA" id="ARBA00022679"/>
    </source>
</evidence>
<evidence type="ECO:0000256" key="6">
    <source>
        <dbReference type="SAM" id="Phobius"/>
    </source>
</evidence>
<dbReference type="EMBL" id="JBHRTO010000001">
    <property type="protein sequence ID" value="MFC3182109.1"/>
    <property type="molecule type" value="Genomic_DNA"/>
</dbReference>
<comment type="subcellular location">
    <subcellularLocation>
        <location evidence="1">Cell membrane</location>
    </subcellularLocation>
</comment>
<keyword evidence="3 7" id="KW-0328">Glycosyltransferase</keyword>
<dbReference type="InterPro" id="IPR029044">
    <property type="entry name" value="Nucleotide-diphossugar_trans"/>
</dbReference>
<evidence type="ECO:0000256" key="5">
    <source>
        <dbReference type="ARBA" id="ARBA00023136"/>
    </source>
</evidence>
<evidence type="ECO:0000256" key="1">
    <source>
        <dbReference type="ARBA" id="ARBA00004236"/>
    </source>
</evidence>
<feature type="transmembrane region" description="Helical" evidence="6">
    <location>
        <begin position="420"/>
        <end position="439"/>
    </location>
</feature>
<evidence type="ECO:0000256" key="3">
    <source>
        <dbReference type="ARBA" id="ARBA00022676"/>
    </source>
</evidence>
<dbReference type="Pfam" id="PF13641">
    <property type="entry name" value="Glyco_tranf_2_3"/>
    <property type="match status" value="1"/>
</dbReference>
<proteinExistence type="predicted"/>
<organism evidence="7 8">
    <name type="scientific">Cypionkella sinensis</name>
    <dbReference type="NCBI Taxonomy" id="1756043"/>
    <lineage>
        <taxon>Bacteria</taxon>
        <taxon>Pseudomonadati</taxon>
        <taxon>Pseudomonadota</taxon>
        <taxon>Alphaproteobacteria</taxon>
        <taxon>Rhodobacterales</taxon>
        <taxon>Paracoccaceae</taxon>
        <taxon>Cypionkella</taxon>
    </lineage>
</organism>
<evidence type="ECO:0000256" key="2">
    <source>
        <dbReference type="ARBA" id="ARBA00022475"/>
    </source>
</evidence>
<evidence type="ECO:0000313" key="8">
    <source>
        <dbReference type="Proteomes" id="UP001595547"/>
    </source>
</evidence>
<comment type="caution">
    <text evidence="7">The sequence shown here is derived from an EMBL/GenBank/DDBJ whole genome shotgun (WGS) entry which is preliminary data.</text>
</comment>
<sequence>MLGHIAFIAVMLGLGLSLPFHAIGDVGSALVVVGVIGLWRYTWAAINFSRAALFLKWVYPRRKARAMAAYAALPTPAHAYFLVTSYKIEPEVTTRVYQALFRAAAASAGGATVVCSVVDTADARLIRNIFDRMAVDTSTTRLMVDQIAGTGKRDALARSLRLIAGEAPTRRDIVLFVDGDSCVPEDIVAATAPFFTNPDMGAVTTDEKVEIRATDMPLFRDWFMLRFNQRQVMMSSMGLSDRVLTLTGRMSVVRADLATNAGFINQVQSDFIDHWRLGRVNFLTGDDKSTWFWLLKNGYKMGYLPDVASLSMESQPRPGFVDSALTLMMRWFGNMLRTNGRALSLSPNSIGWFTWWSILDQRVGIWTTLAGPISVLLGAAFIEPLALPVYIAWIMFTRYTYCWILATVRMQPFPITYPFLLYFSQITGAAVKSFVLFRLDRQRWTRQSARKARAVALPFGQRLQGWSSTFSHALAIGWLTLGVVLLSGIV</sequence>
<keyword evidence="8" id="KW-1185">Reference proteome</keyword>
<dbReference type="RefSeq" id="WP_380073689.1">
    <property type="nucleotide sequence ID" value="NZ_JBHRTO010000001.1"/>
</dbReference>
<name>A0ABV7J5F3_9RHOB</name>
<dbReference type="SUPFAM" id="SSF53448">
    <property type="entry name" value="Nucleotide-diphospho-sugar transferases"/>
    <property type="match status" value="1"/>
</dbReference>
<keyword evidence="6" id="KW-1133">Transmembrane helix</keyword>
<feature type="transmembrane region" description="Helical" evidence="6">
    <location>
        <begin position="470"/>
        <end position="489"/>
    </location>
</feature>
<dbReference type="PANTHER" id="PTHR22913">
    <property type="entry name" value="HYALURONAN SYNTHASE"/>
    <property type="match status" value="1"/>
</dbReference>
<evidence type="ECO:0000313" key="7">
    <source>
        <dbReference type="EMBL" id="MFC3182109.1"/>
    </source>
</evidence>
<keyword evidence="4 7" id="KW-0808">Transferase</keyword>